<dbReference type="SUPFAM" id="SSF54285">
    <property type="entry name" value="MoaD/ThiS"/>
    <property type="match status" value="1"/>
</dbReference>
<evidence type="ECO:0000256" key="3">
    <source>
        <dbReference type="ARBA" id="ARBA00024247"/>
    </source>
</evidence>
<keyword evidence="5" id="KW-1185">Reference proteome</keyword>
<accession>A0ABS7ZPU6</accession>
<name>A0ABS7ZPU6_9GAMM</name>
<evidence type="ECO:0000313" key="5">
    <source>
        <dbReference type="Proteomes" id="UP000714380"/>
    </source>
</evidence>
<reference evidence="4 5" key="1">
    <citation type="submission" date="2020-12" db="EMBL/GenBank/DDBJ databases">
        <title>Novel Thalassolituus-related marine hydrocarbonoclastic bacteria mediated algae-derived hydrocarbons mineralization in twilight zone of the northern South China Sea.</title>
        <authorList>
            <person name="Dong C."/>
        </authorList>
    </citation>
    <scope>NUCLEOTIDE SEQUENCE [LARGE SCALE GENOMIC DNA]</scope>
    <source>
        <strain evidence="4 5">IMCC1826</strain>
    </source>
</reference>
<organism evidence="4 5">
    <name type="scientific">Thalassolituus marinus</name>
    <dbReference type="NCBI Taxonomy" id="671053"/>
    <lineage>
        <taxon>Bacteria</taxon>
        <taxon>Pseudomonadati</taxon>
        <taxon>Pseudomonadota</taxon>
        <taxon>Gammaproteobacteria</taxon>
        <taxon>Oceanospirillales</taxon>
        <taxon>Oceanospirillaceae</taxon>
        <taxon>Thalassolituus</taxon>
    </lineage>
</organism>
<sequence length="81" mass="8683">MINVIFFASLREALGTAAIQWPAGAVDIHTLTGQLCAQGEPWASALARHDLLCARNQQLCDRTESVQDGDEIAFFPPVTGG</sequence>
<dbReference type="InterPro" id="IPR016155">
    <property type="entry name" value="Mopterin_synth/thiamin_S_b"/>
</dbReference>
<dbReference type="InterPro" id="IPR012675">
    <property type="entry name" value="Beta-grasp_dom_sf"/>
</dbReference>
<keyword evidence="1" id="KW-0547">Nucleotide-binding</keyword>
<dbReference type="EMBL" id="JAEDAH010000043">
    <property type="protein sequence ID" value="MCA6063749.1"/>
    <property type="molecule type" value="Genomic_DNA"/>
</dbReference>
<dbReference type="PANTHER" id="PTHR33359">
    <property type="entry name" value="MOLYBDOPTERIN SYNTHASE SULFUR CARRIER SUBUNIT"/>
    <property type="match status" value="1"/>
</dbReference>
<dbReference type="CDD" id="cd00754">
    <property type="entry name" value="Ubl_MoaD"/>
    <property type="match status" value="1"/>
</dbReference>
<dbReference type="Proteomes" id="UP000714380">
    <property type="component" value="Unassembled WGS sequence"/>
</dbReference>
<proteinExistence type="inferred from homology"/>
<evidence type="ECO:0000256" key="1">
    <source>
        <dbReference type="ARBA" id="ARBA00022741"/>
    </source>
</evidence>
<evidence type="ECO:0000313" key="4">
    <source>
        <dbReference type="EMBL" id="MCA6063749.1"/>
    </source>
</evidence>
<gene>
    <name evidence="4" type="ORF">I9W95_09020</name>
</gene>
<comment type="similarity">
    <text evidence="2">Belongs to the MoaD family.</text>
</comment>
<dbReference type="InterPro" id="IPR044672">
    <property type="entry name" value="MOCS2A"/>
</dbReference>
<dbReference type="InterPro" id="IPR003749">
    <property type="entry name" value="ThiS/MoaD-like"/>
</dbReference>
<dbReference type="PANTHER" id="PTHR33359:SF1">
    <property type="entry name" value="MOLYBDOPTERIN SYNTHASE SULFUR CARRIER SUBUNIT"/>
    <property type="match status" value="1"/>
</dbReference>
<dbReference type="Gene3D" id="3.10.20.30">
    <property type="match status" value="1"/>
</dbReference>
<protein>
    <recommendedName>
        <fullName evidence="3">Molybdopterin synthase sulfur carrier subunit</fullName>
    </recommendedName>
</protein>
<dbReference type="Pfam" id="PF02597">
    <property type="entry name" value="ThiS"/>
    <property type="match status" value="1"/>
</dbReference>
<dbReference type="RefSeq" id="WP_225674053.1">
    <property type="nucleotide sequence ID" value="NZ_JAEDAH010000043.1"/>
</dbReference>
<comment type="caution">
    <text evidence="4">The sequence shown here is derived from an EMBL/GenBank/DDBJ whole genome shotgun (WGS) entry which is preliminary data.</text>
</comment>
<evidence type="ECO:0000256" key="2">
    <source>
        <dbReference type="ARBA" id="ARBA00024200"/>
    </source>
</evidence>